<organism evidence="1 2">
    <name type="scientific">Nitrosomonas nitrosa</name>
    <dbReference type="NCBI Taxonomy" id="52442"/>
    <lineage>
        <taxon>Bacteria</taxon>
        <taxon>Pseudomonadati</taxon>
        <taxon>Pseudomonadota</taxon>
        <taxon>Betaproteobacteria</taxon>
        <taxon>Nitrosomonadales</taxon>
        <taxon>Nitrosomonadaceae</taxon>
        <taxon>Nitrosomonas</taxon>
    </lineage>
</organism>
<dbReference type="RefSeq" id="WP_090671416.1">
    <property type="nucleotide sequence ID" value="NZ_FOUF01000030.1"/>
</dbReference>
<evidence type="ECO:0000313" key="1">
    <source>
        <dbReference type="EMBL" id="SFM73098.1"/>
    </source>
</evidence>
<dbReference type="AlphaFoldDB" id="A0A1I4T8I1"/>
<dbReference type="STRING" id="52442.SAMN05421880_13013"/>
<protein>
    <submittedName>
        <fullName evidence="1">Uncharacterized protein</fullName>
    </submittedName>
</protein>
<accession>A0A1I4T8I1</accession>
<dbReference type="Proteomes" id="UP000199561">
    <property type="component" value="Unassembled WGS sequence"/>
</dbReference>
<name>A0A1I4T8I1_9PROT</name>
<dbReference type="EMBL" id="FOUF01000030">
    <property type="protein sequence ID" value="SFM73098.1"/>
    <property type="molecule type" value="Genomic_DNA"/>
</dbReference>
<sequence>MSRLWRDQIQIFFAPGRVDMVRTFRGIKPKQSPKIATNSVSQQDAVAWNATLRQLEQMVEMENASSSLAGAEMSVTLSNHFVRYAVVPPQPEITEPAELLAFAHFHMREVYGERVENWIVSLSEGGPDKGVVSAAIERDLYQALEALSLRHRIKLKQIEPYLTAAFDQWCTSFDDKRLWFVVIEPGRLCIVLISNGNWQSIRNQRVVRTLEDELFASLEQEVILSGHREPVERVYLCAPEHANLALPADREWQFVFLPNSKIPAPRHFPSILARRTDYA</sequence>
<reference evidence="1 2" key="1">
    <citation type="submission" date="2016-10" db="EMBL/GenBank/DDBJ databases">
        <authorList>
            <person name="de Groot N.N."/>
        </authorList>
    </citation>
    <scope>NUCLEOTIDE SEQUENCE [LARGE SCALE GENOMIC DNA]</scope>
    <source>
        <strain evidence="1 2">Nm146</strain>
    </source>
</reference>
<proteinExistence type="predicted"/>
<evidence type="ECO:0000313" key="2">
    <source>
        <dbReference type="Proteomes" id="UP000199561"/>
    </source>
</evidence>
<keyword evidence="2" id="KW-1185">Reference proteome</keyword>
<gene>
    <name evidence="1" type="ORF">SAMN05421880_13013</name>
</gene>